<proteinExistence type="predicted"/>
<dbReference type="Proteomes" id="UP000799324">
    <property type="component" value="Unassembled WGS sequence"/>
</dbReference>
<organism evidence="1 2">
    <name type="scientific">Lophiostoma macrostomum CBS 122681</name>
    <dbReference type="NCBI Taxonomy" id="1314788"/>
    <lineage>
        <taxon>Eukaryota</taxon>
        <taxon>Fungi</taxon>
        <taxon>Dikarya</taxon>
        <taxon>Ascomycota</taxon>
        <taxon>Pezizomycotina</taxon>
        <taxon>Dothideomycetes</taxon>
        <taxon>Pleosporomycetidae</taxon>
        <taxon>Pleosporales</taxon>
        <taxon>Lophiostomataceae</taxon>
        <taxon>Lophiostoma</taxon>
    </lineage>
</organism>
<protein>
    <submittedName>
        <fullName evidence="1">Uncharacterized protein</fullName>
    </submittedName>
</protein>
<evidence type="ECO:0000313" key="2">
    <source>
        <dbReference type="Proteomes" id="UP000799324"/>
    </source>
</evidence>
<dbReference type="EMBL" id="MU004311">
    <property type="protein sequence ID" value="KAF2658912.1"/>
    <property type="molecule type" value="Genomic_DNA"/>
</dbReference>
<sequence>MAEQLQEHHLYQHKIDIANSNREPIFATGRQQNKYIPSVFLHATSGQWLAVLAPKGLKRSPPIRHRIERTAFSFRVINRNGDVRHRASWCRAELSNRLCHKKRDISGPVPRAVVERGTRHEASEGHQMLQGTCLKASAFAWAGRTSPRWFAYRVVFSGVAIMGNGMPQHTNFVL</sequence>
<reference evidence="1" key="1">
    <citation type="journal article" date="2020" name="Stud. Mycol.">
        <title>101 Dothideomycetes genomes: a test case for predicting lifestyles and emergence of pathogens.</title>
        <authorList>
            <person name="Haridas S."/>
            <person name="Albert R."/>
            <person name="Binder M."/>
            <person name="Bloem J."/>
            <person name="Labutti K."/>
            <person name="Salamov A."/>
            <person name="Andreopoulos B."/>
            <person name="Baker S."/>
            <person name="Barry K."/>
            <person name="Bills G."/>
            <person name="Bluhm B."/>
            <person name="Cannon C."/>
            <person name="Castanera R."/>
            <person name="Culley D."/>
            <person name="Daum C."/>
            <person name="Ezra D."/>
            <person name="Gonzalez J."/>
            <person name="Henrissat B."/>
            <person name="Kuo A."/>
            <person name="Liang C."/>
            <person name="Lipzen A."/>
            <person name="Lutzoni F."/>
            <person name="Magnuson J."/>
            <person name="Mondo S."/>
            <person name="Nolan M."/>
            <person name="Ohm R."/>
            <person name="Pangilinan J."/>
            <person name="Park H.-J."/>
            <person name="Ramirez L."/>
            <person name="Alfaro M."/>
            <person name="Sun H."/>
            <person name="Tritt A."/>
            <person name="Yoshinaga Y."/>
            <person name="Zwiers L.-H."/>
            <person name="Turgeon B."/>
            <person name="Goodwin S."/>
            <person name="Spatafora J."/>
            <person name="Crous P."/>
            <person name="Grigoriev I."/>
        </authorList>
    </citation>
    <scope>NUCLEOTIDE SEQUENCE</scope>
    <source>
        <strain evidence="1">CBS 122681</strain>
    </source>
</reference>
<name>A0A6A6TGP7_9PLEO</name>
<accession>A0A6A6TGP7</accession>
<evidence type="ECO:0000313" key="1">
    <source>
        <dbReference type="EMBL" id="KAF2658912.1"/>
    </source>
</evidence>
<keyword evidence="2" id="KW-1185">Reference proteome</keyword>
<dbReference type="AlphaFoldDB" id="A0A6A6TGP7"/>
<gene>
    <name evidence="1" type="ORF">K491DRAFT_237346</name>
</gene>